<accession>A0A0P6XTM6</accession>
<dbReference type="SUPFAM" id="SSF81345">
    <property type="entry name" value="ABC transporter involved in vitamin B12 uptake, BtuC"/>
    <property type="match status" value="1"/>
</dbReference>
<feature type="transmembrane region" description="Helical" evidence="9">
    <location>
        <begin position="96"/>
        <end position="117"/>
    </location>
</feature>
<dbReference type="AlphaFoldDB" id="A0A0P6XTM6"/>
<sequence length="306" mass="32063">MNLFDLFSDYTLRNVALGAMVLGIVSGILGCFAVLRRQGLLGDALSHAALPGIAIAYLLTGSKAPIVLLLGAGIAGWVGTLTINRIVRDTRISEDSALGIVLSVFFGVGILLLTYIAKRNDANQAGLDRFLFGQAATLVATDVLTMSILGGLALGCLVLLYKEFKLLAFDPAFAASLGFAPNRLGILLTSLIVVAIVIGLQTVGVVLMAAMLVGPAVAARQWTHRLSVMLLLSGVFGAAAGIAGTMLSLGQQHVPTGPMIILSLTTIVTISLLFAPARGLVWAKLRQSHALDQEPRNREAQPVKGE</sequence>
<feature type="transmembrane region" description="Helical" evidence="9">
    <location>
        <begin position="40"/>
        <end position="60"/>
    </location>
</feature>
<evidence type="ECO:0000256" key="6">
    <source>
        <dbReference type="ARBA" id="ARBA00022989"/>
    </source>
</evidence>
<reference evidence="10 11" key="1">
    <citation type="submission" date="2015-07" db="EMBL/GenBank/DDBJ databases">
        <title>Whole genome sequence of Herpetosiphon geysericola DSM 7119.</title>
        <authorList>
            <person name="Hemp J."/>
            <person name="Ward L.M."/>
            <person name="Pace L.A."/>
            <person name="Fischer W.W."/>
        </authorList>
    </citation>
    <scope>NUCLEOTIDE SEQUENCE [LARGE SCALE GENOMIC DNA]</scope>
    <source>
        <strain evidence="10 11">DSM 7119</strain>
    </source>
</reference>
<dbReference type="GO" id="GO:0043190">
    <property type="term" value="C:ATP-binding cassette (ABC) transporter complex"/>
    <property type="evidence" value="ECO:0007669"/>
    <property type="project" value="InterPro"/>
</dbReference>
<dbReference type="CDD" id="cd06550">
    <property type="entry name" value="TM_ABC_iron-siderophores_like"/>
    <property type="match status" value="1"/>
</dbReference>
<feature type="transmembrane region" description="Helical" evidence="9">
    <location>
        <begin position="192"/>
        <end position="214"/>
    </location>
</feature>
<dbReference type="InterPro" id="IPR037294">
    <property type="entry name" value="ABC_BtuC-like"/>
</dbReference>
<evidence type="ECO:0000256" key="1">
    <source>
        <dbReference type="ARBA" id="ARBA00004651"/>
    </source>
</evidence>
<dbReference type="EMBL" id="LGKP01000021">
    <property type="protein sequence ID" value="KPL86661.1"/>
    <property type="molecule type" value="Genomic_DNA"/>
</dbReference>
<feature type="transmembrane region" description="Helical" evidence="9">
    <location>
        <begin position="167"/>
        <end position="186"/>
    </location>
</feature>
<comment type="caution">
    <text evidence="10">The sequence shown here is derived from an EMBL/GenBank/DDBJ whole genome shotgun (WGS) entry which is preliminary data.</text>
</comment>
<evidence type="ECO:0000256" key="7">
    <source>
        <dbReference type="ARBA" id="ARBA00023136"/>
    </source>
</evidence>
<dbReference type="OrthoDB" id="9798540at2"/>
<evidence type="ECO:0000313" key="11">
    <source>
        <dbReference type="Proteomes" id="UP000050277"/>
    </source>
</evidence>
<dbReference type="GO" id="GO:0010043">
    <property type="term" value="P:response to zinc ion"/>
    <property type="evidence" value="ECO:0007669"/>
    <property type="project" value="TreeGrafter"/>
</dbReference>
<keyword evidence="6 9" id="KW-1133">Transmembrane helix</keyword>
<dbReference type="PANTHER" id="PTHR30477:SF3">
    <property type="entry name" value="METAL TRANSPORT SYSTEM MEMBRANE PROTEIN CT_069-RELATED"/>
    <property type="match status" value="1"/>
</dbReference>
<keyword evidence="3 8" id="KW-0813">Transport</keyword>
<feature type="transmembrane region" description="Helical" evidence="9">
    <location>
        <begin position="259"/>
        <end position="281"/>
    </location>
</feature>
<keyword evidence="4" id="KW-1003">Cell membrane</keyword>
<keyword evidence="7 9" id="KW-0472">Membrane</keyword>
<evidence type="ECO:0000256" key="2">
    <source>
        <dbReference type="ARBA" id="ARBA00008034"/>
    </source>
</evidence>
<comment type="subcellular location">
    <subcellularLocation>
        <location evidence="1 8">Cell membrane</location>
        <topology evidence="1 8">Multi-pass membrane protein</topology>
    </subcellularLocation>
</comment>
<dbReference type="GO" id="GO:0055085">
    <property type="term" value="P:transmembrane transport"/>
    <property type="evidence" value="ECO:0007669"/>
    <property type="project" value="InterPro"/>
</dbReference>
<keyword evidence="11" id="KW-1185">Reference proteome</keyword>
<dbReference type="InterPro" id="IPR001626">
    <property type="entry name" value="ABC_TroCD"/>
</dbReference>
<protein>
    <submittedName>
        <fullName evidence="10">Zinc transport system membrane protein TroC</fullName>
    </submittedName>
</protein>
<keyword evidence="5 8" id="KW-0812">Transmembrane</keyword>
<evidence type="ECO:0000256" key="3">
    <source>
        <dbReference type="ARBA" id="ARBA00022448"/>
    </source>
</evidence>
<dbReference type="GO" id="GO:0071281">
    <property type="term" value="P:cellular response to iron ion"/>
    <property type="evidence" value="ECO:0007669"/>
    <property type="project" value="UniProtKB-ARBA"/>
</dbReference>
<dbReference type="Pfam" id="PF00950">
    <property type="entry name" value="ABC-3"/>
    <property type="match status" value="1"/>
</dbReference>
<proteinExistence type="inferred from homology"/>
<dbReference type="Gene3D" id="1.10.3470.10">
    <property type="entry name" value="ABC transporter involved in vitamin B12 uptake, BtuC"/>
    <property type="match status" value="1"/>
</dbReference>
<evidence type="ECO:0000256" key="9">
    <source>
        <dbReference type="SAM" id="Phobius"/>
    </source>
</evidence>
<dbReference type="RefSeq" id="WP_054534649.1">
    <property type="nucleotide sequence ID" value="NZ_LGKP01000021.1"/>
</dbReference>
<gene>
    <name evidence="10" type="ORF">SE18_11750</name>
</gene>
<dbReference type="STRING" id="70996.SE18_11750"/>
<feature type="transmembrane region" description="Helical" evidence="9">
    <location>
        <begin position="66"/>
        <end position="84"/>
    </location>
</feature>
<name>A0A0P6XTM6_9CHLR</name>
<comment type="similarity">
    <text evidence="2 8">Belongs to the ABC-3 integral membrane protein family.</text>
</comment>
<feature type="transmembrane region" description="Helical" evidence="9">
    <location>
        <begin position="137"/>
        <end position="160"/>
    </location>
</feature>
<organism evidence="10 11">
    <name type="scientific">Herpetosiphon geysericola</name>
    <dbReference type="NCBI Taxonomy" id="70996"/>
    <lineage>
        <taxon>Bacteria</taxon>
        <taxon>Bacillati</taxon>
        <taxon>Chloroflexota</taxon>
        <taxon>Chloroflexia</taxon>
        <taxon>Herpetosiphonales</taxon>
        <taxon>Herpetosiphonaceae</taxon>
        <taxon>Herpetosiphon</taxon>
    </lineage>
</organism>
<evidence type="ECO:0000256" key="8">
    <source>
        <dbReference type="RuleBase" id="RU003943"/>
    </source>
</evidence>
<dbReference type="FunFam" id="1.10.3470.10:FF:000003">
    <property type="entry name" value="Iron ABC transporter permease SitD"/>
    <property type="match status" value="1"/>
</dbReference>
<dbReference type="Proteomes" id="UP000050277">
    <property type="component" value="Unassembled WGS sequence"/>
</dbReference>
<evidence type="ECO:0000256" key="4">
    <source>
        <dbReference type="ARBA" id="ARBA00022475"/>
    </source>
</evidence>
<dbReference type="PATRIC" id="fig|70996.4.peg.4033"/>
<evidence type="ECO:0000256" key="5">
    <source>
        <dbReference type="ARBA" id="ARBA00022692"/>
    </source>
</evidence>
<feature type="transmembrane region" description="Helical" evidence="9">
    <location>
        <begin position="15"/>
        <end position="35"/>
    </location>
</feature>
<feature type="transmembrane region" description="Helical" evidence="9">
    <location>
        <begin position="226"/>
        <end position="247"/>
    </location>
</feature>
<evidence type="ECO:0000313" key="10">
    <source>
        <dbReference type="EMBL" id="KPL86661.1"/>
    </source>
</evidence>
<dbReference type="PANTHER" id="PTHR30477">
    <property type="entry name" value="ABC-TRANSPORTER METAL-BINDING PROTEIN"/>
    <property type="match status" value="1"/>
</dbReference>